<dbReference type="HOGENOM" id="CLU_3271767_0_0_9"/>
<evidence type="ECO:0000313" key="2">
    <source>
        <dbReference type="Proteomes" id="UP000016644"/>
    </source>
</evidence>
<reference evidence="1 2" key="1">
    <citation type="submission" date="2013-06" db="EMBL/GenBank/DDBJ databases">
        <authorList>
            <person name="Weinstock G."/>
            <person name="Sodergren E."/>
            <person name="Lobos E.A."/>
            <person name="Fulton L."/>
            <person name="Fulton R."/>
            <person name="Courtney L."/>
            <person name="Fronick C."/>
            <person name="O'Laughlin M."/>
            <person name="Godfrey J."/>
            <person name="Wilson R.M."/>
            <person name="Miner T."/>
            <person name="Farmer C."/>
            <person name="Delehaunty K."/>
            <person name="Cordes M."/>
            <person name="Minx P."/>
            <person name="Tomlinson C."/>
            <person name="Chen J."/>
            <person name="Wollam A."/>
            <person name="Pepin K.H."/>
            <person name="Bhonagiri V."/>
            <person name="Zhang X."/>
            <person name="Warren W."/>
            <person name="Mitreva M."/>
            <person name="Mardis E.R."/>
            <person name="Wilson R.K."/>
        </authorList>
    </citation>
    <scope>NUCLEOTIDE SEQUENCE [LARGE SCALE GENOMIC DNA]</scope>
    <source>
        <strain evidence="1 2">ATCC 14869</strain>
    </source>
</reference>
<name>U2PNW3_LEVBR</name>
<dbReference type="Proteomes" id="UP000016644">
    <property type="component" value="Unassembled WGS sequence"/>
</dbReference>
<comment type="caution">
    <text evidence="1">The sequence shown here is derived from an EMBL/GenBank/DDBJ whole genome shotgun (WGS) entry which is preliminary data.</text>
</comment>
<sequence>MTIVPRKGGERGFLAMVLRFLGSFRENVRLWSKNHHIFGRI</sequence>
<dbReference type="AlphaFoldDB" id="U2PNW3"/>
<accession>U2PNW3</accession>
<dbReference type="EMBL" id="AWVK01000006">
    <property type="protein sequence ID" value="ERK45826.1"/>
    <property type="molecule type" value="Genomic_DNA"/>
</dbReference>
<proteinExistence type="predicted"/>
<evidence type="ECO:0000313" key="1">
    <source>
        <dbReference type="EMBL" id="ERK45826.1"/>
    </source>
</evidence>
<organism evidence="1 2">
    <name type="scientific">Levilactobacillus brevis ATCC 14869 = DSM 20054</name>
    <dbReference type="NCBI Taxonomy" id="649758"/>
    <lineage>
        <taxon>Bacteria</taxon>
        <taxon>Bacillati</taxon>
        <taxon>Bacillota</taxon>
        <taxon>Bacilli</taxon>
        <taxon>Lactobacillales</taxon>
        <taxon>Lactobacillaceae</taxon>
        <taxon>Levilactobacillus</taxon>
    </lineage>
</organism>
<gene>
    <name evidence="1" type="ORF">HMPREF0495_00219</name>
</gene>
<protein>
    <submittedName>
        <fullName evidence="1">Uncharacterized protein</fullName>
    </submittedName>
</protein>